<evidence type="ECO:0000259" key="7">
    <source>
        <dbReference type="SMART" id="SM00905"/>
    </source>
</evidence>
<keyword evidence="9" id="KW-1185">Reference proteome</keyword>
<evidence type="ECO:0000256" key="3">
    <source>
        <dbReference type="ARBA" id="ARBA00005708"/>
    </source>
</evidence>
<dbReference type="NCBIfam" id="TIGR00526">
    <property type="entry name" value="folB_dom"/>
    <property type="match status" value="1"/>
</dbReference>
<dbReference type="STRING" id="1605367.AFM12_14060"/>
<evidence type="ECO:0000256" key="4">
    <source>
        <dbReference type="ARBA" id="ARBA00022909"/>
    </source>
</evidence>
<accession>A0A0P7BRA4</accession>
<dbReference type="InterPro" id="IPR043133">
    <property type="entry name" value="GTP-CH-I_C/QueF"/>
</dbReference>
<dbReference type="GO" id="GO:0046656">
    <property type="term" value="P:folic acid biosynthetic process"/>
    <property type="evidence" value="ECO:0007669"/>
    <property type="project" value="UniProtKB-UniRule"/>
</dbReference>
<dbReference type="GO" id="GO:0046654">
    <property type="term" value="P:tetrahydrofolate biosynthetic process"/>
    <property type="evidence" value="ECO:0007669"/>
    <property type="project" value="UniProtKB-UniRule"/>
</dbReference>
<dbReference type="PANTHER" id="PTHR42844">
    <property type="entry name" value="DIHYDRONEOPTERIN ALDOLASE 1-RELATED"/>
    <property type="match status" value="1"/>
</dbReference>
<keyword evidence="5 6" id="KW-0456">Lyase</keyword>
<dbReference type="NCBIfam" id="TIGR00525">
    <property type="entry name" value="folB"/>
    <property type="match status" value="1"/>
</dbReference>
<evidence type="ECO:0000313" key="9">
    <source>
        <dbReference type="Proteomes" id="UP000050454"/>
    </source>
</evidence>
<dbReference type="EC" id="4.1.2.25" evidence="6"/>
<evidence type="ECO:0000256" key="1">
    <source>
        <dbReference type="ARBA" id="ARBA00001353"/>
    </source>
</evidence>
<dbReference type="EMBL" id="LGTQ01000010">
    <property type="protein sequence ID" value="KPM47613.1"/>
    <property type="molecule type" value="Genomic_DNA"/>
</dbReference>
<dbReference type="InterPro" id="IPR006157">
    <property type="entry name" value="FolB_dom"/>
</dbReference>
<feature type="domain" description="Dihydroneopterin aldolase/epimerase" evidence="7">
    <location>
        <begin position="4"/>
        <end position="116"/>
    </location>
</feature>
<keyword evidence="4 6" id="KW-0289">Folate biosynthesis</keyword>
<protein>
    <recommendedName>
        <fullName evidence="6">7,8-dihydroneopterin aldolase</fullName>
        <ecNumber evidence="6">4.1.2.25</ecNumber>
    </recommendedName>
</protein>
<dbReference type="InterPro" id="IPR006156">
    <property type="entry name" value="Dihydroneopterin_aldolase"/>
</dbReference>
<dbReference type="GO" id="GO:0004150">
    <property type="term" value="F:dihydroneopterin aldolase activity"/>
    <property type="evidence" value="ECO:0007669"/>
    <property type="project" value="UniProtKB-UniRule"/>
</dbReference>
<comment type="pathway">
    <text evidence="2 6">Cofactor biosynthesis; tetrahydrofolate biosynthesis; 2-amino-4-hydroxy-6-hydroxymethyl-7,8-dihydropteridine diphosphate from 7,8-dihydroneopterin triphosphate: step 3/4.</text>
</comment>
<dbReference type="RefSeq" id="WP_055149323.1">
    <property type="nucleotide sequence ID" value="NZ_JXSZ01000010.1"/>
</dbReference>
<organism evidence="8 9">
    <name type="scientific">Jiulongibacter sediminis</name>
    <dbReference type="NCBI Taxonomy" id="1605367"/>
    <lineage>
        <taxon>Bacteria</taxon>
        <taxon>Pseudomonadati</taxon>
        <taxon>Bacteroidota</taxon>
        <taxon>Cytophagia</taxon>
        <taxon>Cytophagales</taxon>
        <taxon>Leadbetterellaceae</taxon>
        <taxon>Jiulongibacter</taxon>
    </lineage>
</organism>
<dbReference type="PATRIC" id="fig|1605367.3.peg.212"/>
<dbReference type="Pfam" id="PF02152">
    <property type="entry name" value="FolB"/>
    <property type="match status" value="1"/>
</dbReference>
<comment type="function">
    <text evidence="6">Catalyzes the conversion of 7,8-dihydroneopterin to 6-hydroxymethyl-7,8-dihydropterin.</text>
</comment>
<evidence type="ECO:0000256" key="6">
    <source>
        <dbReference type="RuleBase" id="RU362079"/>
    </source>
</evidence>
<gene>
    <name evidence="8" type="ORF">AFM12_14060</name>
</gene>
<evidence type="ECO:0000256" key="5">
    <source>
        <dbReference type="ARBA" id="ARBA00023239"/>
    </source>
</evidence>
<comment type="caution">
    <text evidence="8">The sequence shown here is derived from an EMBL/GenBank/DDBJ whole genome shotgun (WGS) entry which is preliminary data.</text>
</comment>
<dbReference type="UniPathway" id="UPA00077">
    <property type="reaction ID" value="UER00154"/>
</dbReference>
<dbReference type="AlphaFoldDB" id="A0A0P7BRA4"/>
<dbReference type="Gene3D" id="3.30.1130.10">
    <property type="match status" value="1"/>
</dbReference>
<evidence type="ECO:0000256" key="2">
    <source>
        <dbReference type="ARBA" id="ARBA00005013"/>
    </source>
</evidence>
<dbReference type="CDD" id="cd00534">
    <property type="entry name" value="DHNA_DHNTPE"/>
    <property type="match status" value="1"/>
</dbReference>
<dbReference type="SMART" id="SM00905">
    <property type="entry name" value="FolB"/>
    <property type="match status" value="1"/>
</dbReference>
<comment type="similarity">
    <text evidence="3 6">Belongs to the DHNA family.</text>
</comment>
<evidence type="ECO:0000313" key="8">
    <source>
        <dbReference type="EMBL" id="KPM47613.1"/>
    </source>
</evidence>
<dbReference type="Proteomes" id="UP000050454">
    <property type="component" value="Unassembled WGS sequence"/>
</dbReference>
<reference evidence="8 9" key="1">
    <citation type="submission" date="2015-07" db="EMBL/GenBank/DDBJ databases">
        <title>The draft genome sequence of Leadbetterella sp. JN14-9.</title>
        <authorList>
            <person name="Liu Y."/>
            <person name="Du J."/>
            <person name="Shao Z."/>
        </authorList>
    </citation>
    <scope>NUCLEOTIDE SEQUENCE [LARGE SCALE GENOMIC DNA]</scope>
    <source>
        <strain evidence="8 9">JN14-9</strain>
    </source>
</reference>
<sequence>MGQISLEGMEFFAYHGYYDEEQKIGNKYSIDLYIKTDLSSAAESDKLKDTINYEDLYQLVLEVMQTKHRLLEHVAHEVIQKVKETYTTVKSVKVGVSKFNPPIGGICERARVVISR</sequence>
<dbReference type="OrthoDB" id="9803748at2"/>
<name>A0A0P7BRA4_9BACT</name>
<comment type="catalytic activity">
    <reaction evidence="1 6">
        <text>7,8-dihydroneopterin = 6-hydroxymethyl-7,8-dihydropterin + glycolaldehyde</text>
        <dbReference type="Rhea" id="RHEA:10540"/>
        <dbReference type="ChEBI" id="CHEBI:17001"/>
        <dbReference type="ChEBI" id="CHEBI:17071"/>
        <dbReference type="ChEBI" id="CHEBI:44841"/>
        <dbReference type="EC" id="4.1.2.25"/>
    </reaction>
</comment>
<dbReference type="GO" id="GO:0005737">
    <property type="term" value="C:cytoplasm"/>
    <property type="evidence" value="ECO:0007669"/>
    <property type="project" value="TreeGrafter"/>
</dbReference>
<dbReference type="PANTHER" id="PTHR42844:SF1">
    <property type="entry name" value="DIHYDRONEOPTERIN ALDOLASE 1-RELATED"/>
    <property type="match status" value="1"/>
</dbReference>
<dbReference type="SUPFAM" id="SSF55620">
    <property type="entry name" value="Tetrahydrobiopterin biosynthesis enzymes-like"/>
    <property type="match status" value="1"/>
</dbReference>
<proteinExistence type="inferred from homology"/>